<dbReference type="AlphaFoldDB" id="A0AAD3HB59"/>
<dbReference type="EMBL" id="BLLK01000058">
    <property type="protein sequence ID" value="GFH57377.1"/>
    <property type="molecule type" value="Genomic_DNA"/>
</dbReference>
<dbReference type="PANTHER" id="PTHR44103">
    <property type="entry name" value="PROPROTEIN CONVERTASE P"/>
    <property type="match status" value="1"/>
</dbReference>
<feature type="region of interest" description="Disordered" evidence="2">
    <location>
        <begin position="1"/>
        <end position="21"/>
    </location>
</feature>
<keyword evidence="4" id="KW-1185">Reference proteome</keyword>
<comment type="caution">
    <text evidence="3">The sequence shown here is derived from an EMBL/GenBank/DDBJ whole genome shotgun (WGS) entry which is preliminary data.</text>
</comment>
<keyword evidence="1" id="KW-0732">Signal</keyword>
<evidence type="ECO:0000313" key="3">
    <source>
        <dbReference type="EMBL" id="GFH57377.1"/>
    </source>
</evidence>
<dbReference type="Proteomes" id="UP001054902">
    <property type="component" value="Unassembled WGS sequence"/>
</dbReference>
<dbReference type="InterPro" id="IPR013517">
    <property type="entry name" value="FG-GAP"/>
</dbReference>
<dbReference type="SUPFAM" id="SSF69318">
    <property type="entry name" value="Integrin alpha N-terminal domain"/>
    <property type="match status" value="1"/>
</dbReference>
<protein>
    <recommendedName>
        <fullName evidence="5">VCBS repeat-containing protein</fullName>
    </recommendedName>
</protein>
<evidence type="ECO:0008006" key="5">
    <source>
        <dbReference type="Google" id="ProtNLM"/>
    </source>
</evidence>
<dbReference type="InterPro" id="IPR028994">
    <property type="entry name" value="Integrin_alpha_N"/>
</dbReference>
<sequence>MPSVSPSFTPSSTPTKTNLNPKIILGTSNQAHEIVQYSDLLGHFRVENFLSDHDRDLRDMAVGDVDNDGRPEIVIANHNHANQIVKYDENIGDFVAQDLIPGETMATRGVAIGDIDNDGKNEIVFANYGQVNQILKYKKDANGFEVTPLMPSERKLNTAVAIGDIDGNGKVEIILGDYGDTKDNQVLRRLDSGEYLDVHESHNPFKTLKISVGDVDADGIDEAVTVAGIDAGVGEDCEVQYNTVIEPFNPPKIQEWEIEQGCFDSRGVGIGDFDGDGLNEVVIGNFNSHSRIIRYNKSKDQFDLVAQIQGIGTTSLEVVDTDGDGIPEIIVGKSDAYPDQIISYDRATKIFTANDIPSLKDRDTVAIALI</sequence>
<reference evidence="3 4" key="1">
    <citation type="journal article" date="2021" name="Sci. Rep.">
        <title>The genome of the diatom Chaetoceros tenuissimus carries an ancient integrated fragment of an extant virus.</title>
        <authorList>
            <person name="Hongo Y."/>
            <person name="Kimura K."/>
            <person name="Takaki Y."/>
            <person name="Yoshida Y."/>
            <person name="Baba S."/>
            <person name="Kobayashi G."/>
            <person name="Nagasaki K."/>
            <person name="Hano T."/>
            <person name="Tomaru Y."/>
        </authorList>
    </citation>
    <scope>NUCLEOTIDE SEQUENCE [LARGE SCALE GENOMIC DNA]</scope>
    <source>
        <strain evidence="3 4">NIES-3715</strain>
    </source>
</reference>
<dbReference type="Pfam" id="PF13517">
    <property type="entry name" value="FG-GAP_3"/>
    <property type="match status" value="2"/>
</dbReference>
<dbReference type="Gene3D" id="2.130.10.130">
    <property type="entry name" value="Integrin alpha, N-terminal"/>
    <property type="match status" value="2"/>
</dbReference>
<accession>A0AAD3HB59</accession>
<evidence type="ECO:0000256" key="2">
    <source>
        <dbReference type="SAM" id="MobiDB-lite"/>
    </source>
</evidence>
<evidence type="ECO:0000313" key="4">
    <source>
        <dbReference type="Proteomes" id="UP001054902"/>
    </source>
</evidence>
<name>A0AAD3HB59_9STRA</name>
<feature type="compositionally biased region" description="Low complexity" evidence="2">
    <location>
        <begin position="1"/>
        <end position="17"/>
    </location>
</feature>
<evidence type="ECO:0000256" key="1">
    <source>
        <dbReference type="ARBA" id="ARBA00022729"/>
    </source>
</evidence>
<gene>
    <name evidence="3" type="ORF">CTEN210_13853</name>
</gene>
<proteinExistence type="predicted"/>
<dbReference type="PANTHER" id="PTHR44103:SF1">
    <property type="entry name" value="PROPROTEIN CONVERTASE P"/>
    <property type="match status" value="1"/>
</dbReference>
<organism evidence="3 4">
    <name type="scientific">Chaetoceros tenuissimus</name>
    <dbReference type="NCBI Taxonomy" id="426638"/>
    <lineage>
        <taxon>Eukaryota</taxon>
        <taxon>Sar</taxon>
        <taxon>Stramenopiles</taxon>
        <taxon>Ochrophyta</taxon>
        <taxon>Bacillariophyta</taxon>
        <taxon>Coscinodiscophyceae</taxon>
        <taxon>Chaetocerotophycidae</taxon>
        <taxon>Chaetocerotales</taxon>
        <taxon>Chaetocerotaceae</taxon>
        <taxon>Chaetoceros</taxon>
    </lineage>
</organism>